<dbReference type="Proteomes" id="UP000682416">
    <property type="component" value="Chromosome"/>
</dbReference>
<gene>
    <name evidence="4" type="ORF">KGD82_14055</name>
</gene>
<accession>A0A975L6W9</accession>
<dbReference type="Pfam" id="PF13622">
    <property type="entry name" value="4HBT_3"/>
    <property type="match status" value="1"/>
</dbReference>
<reference evidence="4" key="1">
    <citation type="submission" date="2021-05" db="EMBL/GenBank/DDBJ databases">
        <authorList>
            <person name="Kaiqin L."/>
            <person name="Jian G."/>
        </authorList>
    </citation>
    <scope>NUCLEOTIDE SEQUENCE</scope>
    <source>
        <strain evidence="4">HDS5</strain>
    </source>
</reference>
<dbReference type="SUPFAM" id="SSF54637">
    <property type="entry name" value="Thioesterase/thiol ester dehydrase-isomerase"/>
    <property type="match status" value="2"/>
</dbReference>
<feature type="region of interest" description="Disordered" evidence="1">
    <location>
        <begin position="1"/>
        <end position="20"/>
    </location>
</feature>
<dbReference type="KEGG" id="nec:KGD82_14055"/>
<organism evidence="4 5">
    <name type="scientific">Nocardiopsis eucommiae</name>
    <dbReference type="NCBI Taxonomy" id="2831970"/>
    <lineage>
        <taxon>Bacteria</taxon>
        <taxon>Bacillati</taxon>
        <taxon>Actinomycetota</taxon>
        <taxon>Actinomycetes</taxon>
        <taxon>Streptosporangiales</taxon>
        <taxon>Nocardiopsidaceae</taxon>
        <taxon>Nocardiopsis</taxon>
    </lineage>
</organism>
<dbReference type="InterPro" id="IPR049450">
    <property type="entry name" value="ACOT8-like_C"/>
</dbReference>
<dbReference type="InterPro" id="IPR029069">
    <property type="entry name" value="HotDog_dom_sf"/>
</dbReference>
<dbReference type="Pfam" id="PF20789">
    <property type="entry name" value="4HBT_3C"/>
    <property type="match status" value="1"/>
</dbReference>
<dbReference type="AlphaFoldDB" id="A0A975L6W9"/>
<keyword evidence="5" id="KW-1185">Reference proteome</keyword>
<dbReference type="InterPro" id="IPR049449">
    <property type="entry name" value="TesB_ACOT8-like_N"/>
</dbReference>
<dbReference type="InterPro" id="IPR042171">
    <property type="entry name" value="Acyl-CoA_hotdog"/>
</dbReference>
<evidence type="ECO:0000313" key="5">
    <source>
        <dbReference type="Proteomes" id="UP000682416"/>
    </source>
</evidence>
<proteinExistence type="predicted"/>
<protein>
    <submittedName>
        <fullName evidence="4">Thioesterase family protein</fullName>
    </submittedName>
</protein>
<evidence type="ECO:0000259" key="2">
    <source>
        <dbReference type="Pfam" id="PF13622"/>
    </source>
</evidence>
<dbReference type="PANTHER" id="PTHR38110">
    <property type="entry name" value="CHROMOSOME 23, WHOLE GENOME SHOTGUN SEQUENCE"/>
    <property type="match status" value="1"/>
</dbReference>
<dbReference type="Gene3D" id="2.40.160.210">
    <property type="entry name" value="Acyl-CoA thioesterase, double hotdog domain"/>
    <property type="match status" value="1"/>
</dbReference>
<evidence type="ECO:0000313" key="4">
    <source>
        <dbReference type="EMBL" id="QVJ00068.1"/>
    </source>
</evidence>
<dbReference type="EMBL" id="CP074402">
    <property type="protein sequence ID" value="QVJ00068.1"/>
    <property type="molecule type" value="Genomic_DNA"/>
</dbReference>
<dbReference type="InterPro" id="IPR052389">
    <property type="entry name" value="Sec_Metab_Biosynth-Assoc"/>
</dbReference>
<evidence type="ECO:0000259" key="3">
    <source>
        <dbReference type="Pfam" id="PF20789"/>
    </source>
</evidence>
<feature type="domain" description="Acyl-CoA thioesterase-like C-terminal" evidence="3">
    <location>
        <begin position="134"/>
        <end position="267"/>
    </location>
</feature>
<sequence length="269" mass="29401">MSLDHPAEGHEFDQDTRVDKRADGEFTATLTDGWTTFTSHPNGGYVLGTALNALGQTLTQPDPLVVSAFFLRPAAPGPALLRTETVREGRRTATGTVVAEQGGKEILRATATYGDLTAEGRVLHLEGPPELPAPEDCHLPPEFAGTPEGVTIAQRVDYRYPERPGWLDGRKDGRPRTDFWMRFADGRDADVHSLPAMVDFAVPAVLEIGEFSTITVELTTHVRARPAPGWLACRVSTRHVSNGLHEEDMEIWDSQGTLVAQARQLAMLL</sequence>
<name>A0A975L6W9_9ACTN</name>
<dbReference type="PANTHER" id="PTHR38110:SF1">
    <property type="entry name" value="THIOESTERASE DOMAIN-CONTAINING PROTEIN"/>
    <property type="match status" value="1"/>
</dbReference>
<feature type="domain" description="Acyl-CoA thioesterase-like N-terminal HotDog" evidence="2">
    <location>
        <begin position="31"/>
        <end position="114"/>
    </location>
</feature>
<evidence type="ECO:0000256" key="1">
    <source>
        <dbReference type="SAM" id="MobiDB-lite"/>
    </source>
</evidence>